<evidence type="ECO:0000313" key="1">
    <source>
        <dbReference type="EMBL" id="KAJ8275670.1"/>
    </source>
</evidence>
<evidence type="ECO:0000313" key="2">
    <source>
        <dbReference type="Proteomes" id="UP001152803"/>
    </source>
</evidence>
<dbReference type="EMBL" id="JAFJMO010000005">
    <property type="protein sequence ID" value="KAJ8275670.1"/>
    <property type="molecule type" value="Genomic_DNA"/>
</dbReference>
<comment type="caution">
    <text evidence="1">The sequence shown here is derived from an EMBL/GenBank/DDBJ whole genome shotgun (WGS) entry which is preliminary data.</text>
</comment>
<protein>
    <submittedName>
        <fullName evidence="1">Uncharacterized protein</fullName>
    </submittedName>
</protein>
<name>A0A9Q1DN96_CONCO</name>
<keyword evidence="2" id="KW-1185">Reference proteome</keyword>
<reference evidence="1" key="1">
    <citation type="journal article" date="2023" name="Science">
        <title>Genome structures resolve the early diversification of teleost fishes.</title>
        <authorList>
            <person name="Parey E."/>
            <person name="Louis A."/>
            <person name="Montfort J."/>
            <person name="Bouchez O."/>
            <person name="Roques C."/>
            <person name="Iampietro C."/>
            <person name="Lluch J."/>
            <person name="Castinel A."/>
            <person name="Donnadieu C."/>
            <person name="Desvignes T."/>
            <person name="Floi Bucao C."/>
            <person name="Jouanno E."/>
            <person name="Wen M."/>
            <person name="Mejri S."/>
            <person name="Dirks R."/>
            <person name="Jansen H."/>
            <person name="Henkel C."/>
            <person name="Chen W.J."/>
            <person name="Zahm M."/>
            <person name="Cabau C."/>
            <person name="Klopp C."/>
            <person name="Thompson A.W."/>
            <person name="Robinson-Rechavi M."/>
            <person name="Braasch I."/>
            <person name="Lecointre G."/>
            <person name="Bobe J."/>
            <person name="Postlethwait J.H."/>
            <person name="Berthelot C."/>
            <person name="Roest Crollius H."/>
            <person name="Guiguen Y."/>
        </authorList>
    </citation>
    <scope>NUCLEOTIDE SEQUENCE</scope>
    <source>
        <strain evidence="1">Concon-B</strain>
    </source>
</reference>
<sequence length="94" mass="10765">MELPPLTAVARRRLRVWRRDDSRRQPRPFRAPTVTPAVRNEPAALTHFCCRVIRGGRLRGLRSTCSCPVLDDQRLGVKRDVKRKGVLSVYLTEG</sequence>
<gene>
    <name evidence="1" type="ORF">COCON_G00074220</name>
</gene>
<proteinExistence type="predicted"/>
<dbReference type="Proteomes" id="UP001152803">
    <property type="component" value="Unassembled WGS sequence"/>
</dbReference>
<organism evidence="1 2">
    <name type="scientific">Conger conger</name>
    <name type="common">Conger eel</name>
    <name type="synonym">Muraena conger</name>
    <dbReference type="NCBI Taxonomy" id="82655"/>
    <lineage>
        <taxon>Eukaryota</taxon>
        <taxon>Metazoa</taxon>
        <taxon>Chordata</taxon>
        <taxon>Craniata</taxon>
        <taxon>Vertebrata</taxon>
        <taxon>Euteleostomi</taxon>
        <taxon>Actinopterygii</taxon>
        <taxon>Neopterygii</taxon>
        <taxon>Teleostei</taxon>
        <taxon>Anguilliformes</taxon>
        <taxon>Congridae</taxon>
        <taxon>Conger</taxon>
    </lineage>
</organism>
<accession>A0A9Q1DN96</accession>
<dbReference type="AlphaFoldDB" id="A0A9Q1DN96"/>